<dbReference type="PANTHER" id="PTHR36848">
    <property type="entry name" value="DNA-BINDING PROTEIN (PUTATIVE SECRETED PROTEIN)-RELATED"/>
    <property type="match status" value="1"/>
</dbReference>
<organism evidence="1 2">
    <name type="scientific">Microlunatus capsulatus</name>
    <dbReference type="NCBI Taxonomy" id="99117"/>
    <lineage>
        <taxon>Bacteria</taxon>
        <taxon>Bacillati</taxon>
        <taxon>Actinomycetota</taxon>
        <taxon>Actinomycetes</taxon>
        <taxon>Propionibacteriales</taxon>
        <taxon>Propionibacteriaceae</taxon>
        <taxon>Microlunatus</taxon>
    </lineage>
</organism>
<dbReference type="SUPFAM" id="SSF49785">
    <property type="entry name" value="Galactose-binding domain-like"/>
    <property type="match status" value="1"/>
</dbReference>
<dbReference type="EMBL" id="JAGIOB010000001">
    <property type="protein sequence ID" value="MBP2415187.1"/>
    <property type="molecule type" value="Genomic_DNA"/>
</dbReference>
<dbReference type="Proteomes" id="UP000758168">
    <property type="component" value="Unassembled WGS sequence"/>
</dbReference>
<reference evidence="1 2" key="1">
    <citation type="submission" date="2021-03" db="EMBL/GenBank/DDBJ databases">
        <title>Sequencing the genomes of 1000 actinobacteria strains.</title>
        <authorList>
            <person name="Klenk H.-P."/>
        </authorList>
    </citation>
    <scope>NUCLEOTIDE SEQUENCE [LARGE SCALE GENOMIC DNA]</scope>
    <source>
        <strain evidence="1 2">DSM 12936</strain>
    </source>
</reference>
<dbReference type="Pfam" id="PF17132">
    <property type="entry name" value="Glyco_hydro_106"/>
    <property type="match status" value="2"/>
</dbReference>
<evidence type="ECO:0000313" key="1">
    <source>
        <dbReference type="EMBL" id="MBP2415187.1"/>
    </source>
</evidence>
<dbReference type="InterPro" id="IPR029062">
    <property type="entry name" value="Class_I_gatase-like"/>
</dbReference>
<evidence type="ECO:0000313" key="2">
    <source>
        <dbReference type="Proteomes" id="UP000758168"/>
    </source>
</evidence>
<sequence length="834" mass="89016">MVRWWWFGPDVSRDELDRELTAMARAGFGGAEVSYVYPLGPVADPLLSPGFLADLRHAADRAAALGLRFDLTLGSGWSFGGPHVTPALAARRLRWDRREIGPGPLAVPVVAAWPGDELVAAYLGAGSLQEEPDTWTPLSVVDGVLRVPDGTGTRVVLLATTQHTGQNVKRAAVGAEGPVLDHYSAAATAAHLRAVGDPLLDAVPASLLGSVFCDSLEVYGADWTPGLPEEFARRCGYPLLPVLHALAADGPESARVRADYHRTLVHLYEENFVQVVQRWAAARGVPFRLQGYGTPPATVSSYRFADLPEGEGWGWTSLTQTRWASSAGHLYGRPVISSEVWTWVHSPSFRATPLDLQGEAHDHLLNGVNQLVGHGWPYSPPDAPGLGWFFYAAGALDDRNPWWDAMPGLNAQLTRLCWLLRQGDPVADVAVYVPDEDLFAALGTATGGSLDLWQEARRRIGDGVPAAVRRSGLDYDLVDDDALATVPPDRYRVVVLPATTTVPAATTTWLGHVLAAGGTVLRVGSTVAVGGAVDVAPEDLGEALLAAVEPDLALDPPSPEVGSVHRRTAGADVHLLVNTGAADRTLRVSPRAHRAWWSLWDARTGGVRRTGRVGEPVALTLEPYEAVVLVLTDEPPEPADDPPPPPWVGARLLEGGWHVSWAEGVERAVDLPHVWEDDPDRPPGAATARYRADVELTAPTPGQAVVLDLGSAEVRDDAQPVHVGMVGPSYRAAARPPVGETARVRVNGLDCGVVWAPPYRVDVSAAVRPGTNRVEIEVAGTAVAALAADEHVAARAAASEERHGRRFRMQQLELATATVRSGLLAVPVLRTSGA</sequence>
<accession>A0ABS4Z2A9</accession>
<dbReference type="Gene3D" id="2.60.120.260">
    <property type="entry name" value="Galactose-binding domain-like"/>
    <property type="match status" value="1"/>
</dbReference>
<dbReference type="InterPro" id="IPR008979">
    <property type="entry name" value="Galactose-bd-like_sf"/>
</dbReference>
<dbReference type="PANTHER" id="PTHR36848:SF2">
    <property type="entry name" value="SECRETED PROTEIN"/>
    <property type="match status" value="1"/>
</dbReference>
<name>A0ABS4Z2A9_9ACTN</name>
<protein>
    <recommendedName>
        <fullName evidence="3">Alpha-L-rhamnosidase</fullName>
    </recommendedName>
</protein>
<gene>
    <name evidence="1" type="ORF">JOF54_000109</name>
</gene>
<keyword evidence="2" id="KW-1185">Reference proteome</keyword>
<proteinExistence type="predicted"/>
<dbReference type="InterPro" id="IPR053161">
    <property type="entry name" value="Ulvan_degrading_GH"/>
</dbReference>
<comment type="caution">
    <text evidence="1">The sequence shown here is derived from an EMBL/GenBank/DDBJ whole genome shotgun (WGS) entry which is preliminary data.</text>
</comment>
<dbReference type="Gene3D" id="3.40.50.880">
    <property type="match status" value="1"/>
</dbReference>
<evidence type="ECO:0008006" key="3">
    <source>
        <dbReference type="Google" id="ProtNLM"/>
    </source>
</evidence>